<evidence type="ECO:0000313" key="3">
    <source>
        <dbReference type="Proteomes" id="UP000241885"/>
    </source>
</evidence>
<keyword evidence="3" id="KW-1185">Reference proteome</keyword>
<feature type="transmembrane region" description="Helical" evidence="1">
    <location>
        <begin position="16"/>
        <end position="37"/>
    </location>
</feature>
<organism evidence="2 3">
    <name type="scientific">Thauera aromatica K172</name>
    <dbReference type="NCBI Taxonomy" id="44139"/>
    <lineage>
        <taxon>Bacteria</taxon>
        <taxon>Pseudomonadati</taxon>
        <taxon>Pseudomonadota</taxon>
        <taxon>Betaproteobacteria</taxon>
        <taxon>Rhodocyclales</taxon>
        <taxon>Zoogloeaceae</taxon>
        <taxon>Thauera</taxon>
    </lineage>
</organism>
<dbReference type="InterPro" id="IPR034756">
    <property type="entry name" value="T2SSM_b"/>
</dbReference>
<dbReference type="Proteomes" id="UP000241885">
    <property type="component" value="Chromosome"/>
</dbReference>
<accession>A0A2R4BP70</accession>
<name>A0A2R4BP70_THAAR</name>
<evidence type="ECO:0000256" key="1">
    <source>
        <dbReference type="SAM" id="Phobius"/>
    </source>
</evidence>
<dbReference type="EMBL" id="CP028339">
    <property type="protein sequence ID" value="AVR89135.1"/>
    <property type="molecule type" value="Genomic_DNA"/>
</dbReference>
<evidence type="ECO:0000313" key="2">
    <source>
        <dbReference type="EMBL" id="AVR89135.1"/>
    </source>
</evidence>
<dbReference type="KEGG" id="tak:Tharo_2237"/>
<keyword evidence="1" id="KW-0812">Transmembrane</keyword>
<gene>
    <name evidence="2" type="ORF">Tharo_2237</name>
</gene>
<sequence length="193" mass="20790">MNTFTDKHFPGRDARIVVGGFLLVLLLVLAVIASFLVGRLNWAHDTLGSIEPRYARLLGLRELQPQLEAGMNEVGAHLGRYAHPAAIDSARIGTDLQQRVRQIAETAGLGVAGSQILPARTHAGFVQIPLKLTVDGNLEGLRGLLAAFEREAPVILVDKLQANATPSRQGRGQPPGEARLVVQIDLSVLHLQP</sequence>
<dbReference type="OrthoDB" id="8904003at2"/>
<proteinExistence type="predicted"/>
<dbReference type="AlphaFoldDB" id="A0A2R4BP70"/>
<dbReference type="Pfam" id="PF10741">
    <property type="entry name" value="T2SSM_b"/>
    <property type="match status" value="1"/>
</dbReference>
<dbReference type="NCBIfam" id="NF040576">
    <property type="entry name" value="T2SS_GspM_XpsM"/>
    <property type="match status" value="1"/>
</dbReference>
<keyword evidence="1" id="KW-1133">Transmembrane helix</keyword>
<dbReference type="RefSeq" id="WP_107221286.1">
    <property type="nucleotide sequence ID" value="NZ_CP028339.1"/>
</dbReference>
<reference evidence="2 3" key="1">
    <citation type="submission" date="2018-03" db="EMBL/GenBank/DDBJ databases">
        <title>Complete genome sequence of Thauera aromatica, a model organism for studying aromatic compound degradation under denitrifying conditions.</title>
        <authorList>
            <person name="Lo H.-Y."/>
            <person name="Goris T."/>
            <person name="Boll M."/>
            <person name="Mueller J.A."/>
        </authorList>
    </citation>
    <scope>NUCLEOTIDE SEQUENCE [LARGE SCALE GENOMIC DNA]</scope>
    <source>
        <strain evidence="2 3">K172</strain>
    </source>
</reference>
<keyword evidence="1" id="KW-0472">Membrane</keyword>
<protein>
    <submittedName>
        <fullName evidence="2">General secretion pathway protein M</fullName>
    </submittedName>
</protein>